<dbReference type="GO" id="GO:0005886">
    <property type="term" value="C:plasma membrane"/>
    <property type="evidence" value="ECO:0007669"/>
    <property type="project" value="UniProtKB-SubCell"/>
</dbReference>
<comment type="subcellular location">
    <subcellularLocation>
        <location evidence="3">Cell membrane</location>
    </subcellularLocation>
    <subcellularLocation>
        <location evidence="2">Membrane</location>
        <topology evidence="2">Multi-pass membrane protein</topology>
    </subcellularLocation>
</comment>
<evidence type="ECO:0000256" key="2">
    <source>
        <dbReference type="ARBA" id="ARBA00004141"/>
    </source>
</evidence>
<dbReference type="PROSITE" id="PS50109">
    <property type="entry name" value="HIS_KIN"/>
    <property type="match status" value="1"/>
</dbReference>
<dbReference type="InterPro" id="IPR036890">
    <property type="entry name" value="HATPase_C_sf"/>
</dbReference>
<keyword evidence="9 12" id="KW-1133">Transmembrane helix</keyword>
<dbReference type="InterPro" id="IPR005467">
    <property type="entry name" value="His_kinase_dom"/>
</dbReference>
<keyword evidence="15" id="KW-1185">Reference proteome</keyword>
<dbReference type="InterPro" id="IPR003661">
    <property type="entry name" value="HisK_dim/P_dom"/>
</dbReference>
<feature type="domain" description="Histidine kinase" evidence="13">
    <location>
        <begin position="107"/>
        <end position="329"/>
    </location>
</feature>
<feature type="transmembrane region" description="Helical" evidence="12">
    <location>
        <begin position="67"/>
        <end position="88"/>
    </location>
</feature>
<keyword evidence="8 14" id="KW-0418">Kinase</keyword>
<dbReference type="CDD" id="cd00075">
    <property type="entry name" value="HATPase"/>
    <property type="match status" value="1"/>
</dbReference>
<evidence type="ECO:0000256" key="6">
    <source>
        <dbReference type="ARBA" id="ARBA00022679"/>
    </source>
</evidence>
<evidence type="ECO:0000256" key="8">
    <source>
        <dbReference type="ARBA" id="ARBA00022777"/>
    </source>
</evidence>
<evidence type="ECO:0000256" key="12">
    <source>
        <dbReference type="SAM" id="Phobius"/>
    </source>
</evidence>
<dbReference type="PRINTS" id="PR00344">
    <property type="entry name" value="BCTRLSENSOR"/>
</dbReference>
<dbReference type="SUPFAM" id="SSF47384">
    <property type="entry name" value="Homodimeric domain of signal transducing histidine kinase"/>
    <property type="match status" value="1"/>
</dbReference>
<dbReference type="Gene3D" id="1.10.287.130">
    <property type="match status" value="1"/>
</dbReference>
<evidence type="ECO:0000313" key="14">
    <source>
        <dbReference type="EMBL" id="PRZ41063.1"/>
    </source>
</evidence>
<dbReference type="RefSeq" id="WP_106349717.1">
    <property type="nucleotide sequence ID" value="NZ_PVUE01000012.1"/>
</dbReference>
<dbReference type="PANTHER" id="PTHR45436">
    <property type="entry name" value="SENSOR HISTIDINE KINASE YKOH"/>
    <property type="match status" value="1"/>
</dbReference>
<dbReference type="InterPro" id="IPR003594">
    <property type="entry name" value="HATPase_dom"/>
</dbReference>
<dbReference type="SUPFAM" id="SSF55874">
    <property type="entry name" value="ATPase domain of HSP90 chaperone/DNA topoisomerase II/histidine kinase"/>
    <property type="match status" value="1"/>
</dbReference>
<dbReference type="Pfam" id="PF00512">
    <property type="entry name" value="HisKA"/>
    <property type="match status" value="1"/>
</dbReference>
<organism evidence="14 15">
    <name type="scientific">Antricoccus suffuscus</name>
    <dbReference type="NCBI Taxonomy" id="1629062"/>
    <lineage>
        <taxon>Bacteria</taxon>
        <taxon>Bacillati</taxon>
        <taxon>Actinomycetota</taxon>
        <taxon>Actinomycetes</taxon>
        <taxon>Geodermatophilales</taxon>
        <taxon>Antricoccaceae</taxon>
        <taxon>Antricoccus</taxon>
    </lineage>
</organism>
<keyword evidence="6" id="KW-0808">Transferase</keyword>
<evidence type="ECO:0000256" key="9">
    <source>
        <dbReference type="ARBA" id="ARBA00022989"/>
    </source>
</evidence>
<proteinExistence type="predicted"/>
<dbReference type="Pfam" id="PF02518">
    <property type="entry name" value="HATPase_c"/>
    <property type="match status" value="1"/>
</dbReference>
<dbReference type="AlphaFoldDB" id="A0A2T0ZXJ7"/>
<dbReference type="Gene3D" id="3.30.565.10">
    <property type="entry name" value="Histidine kinase-like ATPase, C-terminal domain"/>
    <property type="match status" value="1"/>
</dbReference>
<keyword evidence="11 12" id="KW-0472">Membrane</keyword>
<keyword evidence="5" id="KW-0597">Phosphoprotein</keyword>
<evidence type="ECO:0000256" key="4">
    <source>
        <dbReference type="ARBA" id="ARBA00012438"/>
    </source>
</evidence>
<comment type="catalytic activity">
    <reaction evidence="1">
        <text>ATP + protein L-histidine = ADP + protein N-phospho-L-histidine.</text>
        <dbReference type="EC" id="2.7.13.3"/>
    </reaction>
</comment>
<evidence type="ECO:0000256" key="11">
    <source>
        <dbReference type="ARBA" id="ARBA00023136"/>
    </source>
</evidence>
<name>A0A2T0ZXJ7_9ACTN</name>
<keyword evidence="10" id="KW-0902">Two-component regulatory system</keyword>
<gene>
    <name evidence="14" type="ORF">CLV47_11296</name>
</gene>
<dbReference type="PANTHER" id="PTHR45436:SF15">
    <property type="entry name" value="SENSOR HISTIDINE KINASE CUSS"/>
    <property type="match status" value="1"/>
</dbReference>
<evidence type="ECO:0000256" key="3">
    <source>
        <dbReference type="ARBA" id="ARBA00004236"/>
    </source>
</evidence>
<dbReference type="SMART" id="SM00388">
    <property type="entry name" value="HisKA"/>
    <property type="match status" value="1"/>
</dbReference>
<feature type="transmembrane region" description="Helical" evidence="12">
    <location>
        <begin position="24"/>
        <end position="47"/>
    </location>
</feature>
<accession>A0A2T0ZXJ7</accession>
<dbReference type="InterPro" id="IPR050428">
    <property type="entry name" value="TCS_sensor_his_kinase"/>
</dbReference>
<reference evidence="14 15" key="1">
    <citation type="submission" date="2018-03" db="EMBL/GenBank/DDBJ databases">
        <title>Genomic Encyclopedia of Archaeal and Bacterial Type Strains, Phase II (KMG-II): from individual species to whole genera.</title>
        <authorList>
            <person name="Goeker M."/>
        </authorList>
    </citation>
    <scope>NUCLEOTIDE SEQUENCE [LARGE SCALE GENOMIC DNA]</scope>
    <source>
        <strain evidence="14 15">DSM 100065</strain>
    </source>
</reference>
<evidence type="ECO:0000259" key="13">
    <source>
        <dbReference type="PROSITE" id="PS50109"/>
    </source>
</evidence>
<dbReference type="Proteomes" id="UP000237752">
    <property type="component" value="Unassembled WGS sequence"/>
</dbReference>
<dbReference type="InterPro" id="IPR036097">
    <property type="entry name" value="HisK_dim/P_sf"/>
</dbReference>
<dbReference type="EMBL" id="PVUE01000012">
    <property type="protein sequence ID" value="PRZ41063.1"/>
    <property type="molecule type" value="Genomic_DNA"/>
</dbReference>
<dbReference type="CDD" id="cd00082">
    <property type="entry name" value="HisKA"/>
    <property type="match status" value="1"/>
</dbReference>
<evidence type="ECO:0000256" key="1">
    <source>
        <dbReference type="ARBA" id="ARBA00000085"/>
    </source>
</evidence>
<keyword evidence="7 12" id="KW-0812">Transmembrane</keyword>
<evidence type="ECO:0000256" key="7">
    <source>
        <dbReference type="ARBA" id="ARBA00022692"/>
    </source>
</evidence>
<dbReference type="SMART" id="SM00387">
    <property type="entry name" value="HATPase_c"/>
    <property type="match status" value="1"/>
</dbReference>
<sequence>MNGASATTVTGADRPLVRSVARRVAVQVAVSCAIAVIFVAAVVFLLTGFHHHRPGEPPGDDNFVFDAVLIAGAVGIVIAGIIGWVAALRAVRPLSDALALQRRFVADASHELRTPLTILHTRAQVLDYKVAVDDPAKPLIRQLLNDSRVLGEVIDQLLLSAQIGNDPSRAEPVDVGALVDDVVSSMSMLAEQSRLSMVRQVDARPVVAGSPVSLRRALLALVDNAISHTPAGGTIWVSVTPERGSQVRLRVADNGPGADPRDLPRLTERFAQGRPVGSEPGDTDRTAKRRFGLGLSLVREIAHSHGGVLEIGDRPGGGFAASILLPGSGRKLQAIPH</sequence>
<dbReference type="GO" id="GO:0000155">
    <property type="term" value="F:phosphorelay sensor kinase activity"/>
    <property type="evidence" value="ECO:0007669"/>
    <property type="project" value="InterPro"/>
</dbReference>
<dbReference type="OrthoDB" id="9786919at2"/>
<evidence type="ECO:0000313" key="15">
    <source>
        <dbReference type="Proteomes" id="UP000237752"/>
    </source>
</evidence>
<evidence type="ECO:0000256" key="10">
    <source>
        <dbReference type="ARBA" id="ARBA00023012"/>
    </source>
</evidence>
<dbReference type="InterPro" id="IPR004358">
    <property type="entry name" value="Sig_transdc_His_kin-like_C"/>
</dbReference>
<dbReference type="EC" id="2.7.13.3" evidence="4"/>
<evidence type="ECO:0000256" key="5">
    <source>
        <dbReference type="ARBA" id="ARBA00022553"/>
    </source>
</evidence>
<protein>
    <recommendedName>
        <fullName evidence="4">histidine kinase</fullName>
        <ecNumber evidence="4">2.7.13.3</ecNumber>
    </recommendedName>
</protein>
<comment type="caution">
    <text evidence="14">The sequence shown here is derived from an EMBL/GenBank/DDBJ whole genome shotgun (WGS) entry which is preliminary data.</text>
</comment>